<evidence type="ECO:0000313" key="2">
    <source>
        <dbReference type="Proteomes" id="UP000287166"/>
    </source>
</evidence>
<name>A0A401GS65_9APHY</name>
<dbReference type="Proteomes" id="UP000287166">
    <property type="component" value="Unassembled WGS sequence"/>
</dbReference>
<protein>
    <submittedName>
        <fullName evidence="1">Uncharacterized protein</fullName>
    </submittedName>
</protein>
<keyword evidence="2" id="KW-1185">Reference proteome</keyword>
<accession>A0A401GS65</accession>
<evidence type="ECO:0000313" key="1">
    <source>
        <dbReference type="EMBL" id="GBE85043.1"/>
    </source>
</evidence>
<dbReference type="GeneID" id="38781960"/>
<proteinExistence type="predicted"/>
<comment type="caution">
    <text evidence="1">The sequence shown here is derived from an EMBL/GenBank/DDBJ whole genome shotgun (WGS) entry which is preliminary data.</text>
</comment>
<dbReference type="AlphaFoldDB" id="A0A401GS65"/>
<dbReference type="InParanoid" id="A0A401GS65"/>
<sequence>MFPHLFSGMRRTSISTIAIRPAMQDRRAVDVALYPGLPVCMDLFNDDGIDRRPASEVWSPFALVPPRPSLPYDDLH</sequence>
<gene>
    <name evidence="1" type="ORF">SCP_0702290</name>
</gene>
<organism evidence="1 2">
    <name type="scientific">Sparassis crispa</name>
    <dbReference type="NCBI Taxonomy" id="139825"/>
    <lineage>
        <taxon>Eukaryota</taxon>
        <taxon>Fungi</taxon>
        <taxon>Dikarya</taxon>
        <taxon>Basidiomycota</taxon>
        <taxon>Agaricomycotina</taxon>
        <taxon>Agaricomycetes</taxon>
        <taxon>Polyporales</taxon>
        <taxon>Sparassidaceae</taxon>
        <taxon>Sparassis</taxon>
    </lineage>
</organism>
<dbReference type="EMBL" id="BFAD01000007">
    <property type="protein sequence ID" value="GBE85043.1"/>
    <property type="molecule type" value="Genomic_DNA"/>
</dbReference>
<reference evidence="1 2" key="1">
    <citation type="journal article" date="2018" name="Sci. Rep.">
        <title>Genome sequence of the cauliflower mushroom Sparassis crispa (Hanabiratake) and its association with beneficial usage.</title>
        <authorList>
            <person name="Kiyama R."/>
            <person name="Furutani Y."/>
            <person name="Kawaguchi K."/>
            <person name="Nakanishi T."/>
        </authorList>
    </citation>
    <scope>NUCLEOTIDE SEQUENCE [LARGE SCALE GENOMIC DNA]</scope>
</reference>
<dbReference type="RefSeq" id="XP_027615956.1">
    <property type="nucleotide sequence ID" value="XM_027760155.1"/>
</dbReference>